<evidence type="ECO:0000259" key="4">
    <source>
        <dbReference type="PROSITE" id="PS51864"/>
    </source>
</evidence>
<dbReference type="PANTHER" id="PTHR10127:SF831">
    <property type="entry name" value="ZINC METALLOPROTEINASE NAS-37"/>
    <property type="match status" value="1"/>
</dbReference>
<feature type="binding site" evidence="2">
    <location>
        <position position="244"/>
    </location>
    <ligand>
        <name>Zn(2+)</name>
        <dbReference type="ChEBI" id="CHEBI:29105"/>
        <note>catalytic</note>
    </ligand>
</feature>
<protein>
    <recommendedName>
        <fullName evidence="3">Metalloendopeptidase</fullName>
        <ecNumber evidence="3">3.4.24.-</ecNumber>
    </recommendedName>
</protein>
<feature type="active site" evidence="2">
    <location>
        <position position="235"/>
    </location>
</feature>
<organism evidence="5 6">
    <name type="scientific">Teladorsagia circumcincta</name>
    <name type="common">Brown stomach worm</name>
    <name type="synonym">Ostertagia circumcincta</name>
    <dbReference type="NCBI Taxonomy" id="45464"/>
    <lineage>
        <taxon>Eukaryota</taxon>
        <taxon>Metazoa</taxon>
        <taxon>Ecdysozoa</taxon>
        <taxon>Nematoda</taxon>
        <taxon>Chromadorea</taxon>
        <taxon>Rhabditida</taxon>
        <taxon>Rhabditina</taxon>
        <taxon>Rhabditomorpha</taxon>
        <taxon>Strongyloidea</taxon>
        <taxon>Trichostrongylidae</taxon>
        <taxon>Teladorsagia</taxon>
    </lineage>
</organism>
<sequence length="335" mass="37094">MIKSRRGKQGRLLEGSRMNPKACQFVAIVASLLVFLDSGLCLSDNGRASLIRALRGIDLNERLERPRNLRVVDLDQSSLAATSMNTTEDGPAEASDGSGGGSIIGKNRLGGVDEYLFEGDINLTEEQLSALEASLNNRTTRQKRQASKTATLWANKKVFYYFDPSIGEPMKSLVKKALSYISARTCLTFTENAAAVNRIRVFSGDGCYSSVGMIGDEQDLSLADGCNTIGIIAHEFMHALGIFHMQSRFDRDDFITVDMTNVPTENQHNYNKLTTTDSVNYTPYEYGSVMHYDAQSFATSGQSLVPKSPRYLYTLGSQQISFYDISLINFHYKCN</sequence>
<dbReference type="EC" id="3.4.24.-" evidence="3"/>
<comment type="cofactor">
    <cofactor evidence="2 3">
        <name>Zn(2+)</name>
        <dbReference type="ChEBI" id="CHEBI:29105"/>
    </cofactor>
    <text evidence="2 3">Binds 1 zinc ion per subunit.</text>
</comment>
<dbReference type="SMART" id="SM00235">
    <property type="entry name" value="ZnMc"/>
    <property type="match status" value="1"/>
</dbReference>
<dbReference type="AlphaFoldDB" id="A0A2G9TTG4"/>
<name>A0A2G9TTG4_TELCI</name>
<comment type="caution">
    <text evidence="2">Lacks conserved residue(s) required for the propagation of feature annotation.</text>
</comment>
<keyword evidence="6" id="KW-1185">Reference proteome</keyword>
<keyword evidence="2 3" id="KW-0645">Protease</keyword>
<proteinExistence type="predicted"/>
<dbReference type="Pfam" id="PF01400">
    <property type="entry name" value="Astacin"/>
    <property type="match status" value="1"/>
</dbReference>
<dbReference type="InterPro" id="IPR001506">
    <property type="entry name" value="Peptidase_M12A"/>
</dbReference>
<dbReference type="CDD" id="cd04280">
    <property type="entry name" value="ZnMc_astacin_like"/>
    <property type="match status" value="1"/>
</dbReference>
<dbReference type="Gene3D" id="3.40.390.10">
    <property type="entry name" value="Collagenase (Catalytic Domain)"/>
    <property type="match status" value="1"/>
</dbReference>
<dbReference type="PRINTS" id="PR00480">
    <property type="entry name" value="ASTACIN"/>
</dbReference>
<dbReference type="GO" id="GO:0008270">
    <property type="term" value="F:zinc ion binding"/>
    <property type="evidence" value="ECO:0007669"/>
    <property type="project" value="UniProtKB-UniRule"/>
</dbReference>
<evidence type="ECO:0000256" key="2">
    <source>
        <dbReference type="PROSITE-ProRule" id="PRU01211"/>
    </source>
</evidence>
<evidence type="ECO:0000313" key="5">
    <source>
        <dbReference type="EMBL" id="PIO61301.1"/>
    </source>
</evidence>
<keyword evidence="2 3" id="KW-0482">Metalloprotease</keyword>
<evidence type="ECO:0000256" key="3">
    <source>
        <dbReference type="RuleBase" id="RU361183"/>
    </source>
</evidence>
<feature type="binding site" evidence="2">
    <location>
        <position position="234"/>
    </location>
    <ligand>
        <name>Zn(2+)</name>
        <dbReference type="ChEBI" id="CHEBI:29105"/>
        <note>catalytic</note>
    </ligand>
</feature>
<gene>
    <name evidence="5" type="ORF">TELCIR_17177</name>
</gene>
<keyword evidence="2 3" id="KW-0479">Metal-binding</keyword>
<evidence type="ECO:0000256" key="1">
    <source>
        <dbReference type="ARBA" id="ARBA00023157"/>
    </source>
</evidence>
<accession>A0A2G9TTG4</accession>
<feature type="non-terminal residue" evidence="5">
    <location>
        <position position="335"/>
    </location>
</feature>
<dbReference type="PANTHER" id="PTHR10127">
    <property type="entry name" value="DISCOIDIN, CUB, EGF, LAMININ , AND ZINC METALLOPROTEASE DOMAIN CONTAINING"/>
    <property type="match status" value="1"/>
</dbReference>
<feature type="binding site" evidence="2">
    <location>
        <position position="238"/>
    </location>
    <ligand>
        <name>Zn(2+)</name>
        <dbReference type="ChEBI" id="CHEBI:29105"/>
        <note>catalytic</note>
    </ligand>
</feature>
<dbReference type="PROSITE" id="PS51864">
    <property type="entry name" value="ASTACIN"/>
    <property type="match status" value="1"/>
</dbReference>
<dbReference type="OrthoDB" id="5806856at2759"/>
<dbReference type="GO" id="GO:0006508">
    <property type="term" value="P:proteolysis"/>
    <property type="evidence" value="ECO:0007669"/>
    <property type="project" value="UniProtKB-KW"/>
</dbReference>
<dbReference type="EMBL" id="KZ353848">
    <property type="protein sequence ID" value="PIO61301.1"/>
    <property type="molecule type" value="Genomic_DNA"/>
</dbReference>
<feature type="domain" description="Peptidase M12A" evidence="4">
    <location>
        <begin position="138"/>
        <end position="335"/>
    </location>
</feature>
<keyword evidence="2 3" id="KW-0862">Zinc</keyword>
<keyword evidence="2 3" id="KW-0378">Hydrolase</keyword>
<dbReference type="Proteomes" id="UP000230423">
    <property type="component" value="Unassembled WGS sequence"/>
</dbReference>
<keyword evidence="1" id="KW-1015">Disulfide bond</keyword>
<evidence type="ECO:0000313" key="6">
    <source>
        <dbReference type="Proteomes" id="UP000230423"/>
    </source>
</evidence>
<reference evidence="5 6" key="1">
    <citation type="submission" date="2015-09" db="EMBL/GenBank/DDBJ databases">
        <title>Draft genome of the parasitic nematode Teladorsagia circumcincta isolate WARC Sus (inbred).</title>
        <authorList>
            <person name="Mitreva M."/>
        </authorList>
    </citation>
    <scope>NUCLEOTIDE SEQUENCE [LARGE SCALE GENOMIC DNA]</scope>
    <source>
        <strain evidence="5 6">S</strain>
    </source>
</reference>
<dbReference type="SUPFAM" id="SSF55486">
    <property type="entry name" value="Metalloproteases ('zincins'), catalytic domain"/>
    <property type="match status" value="1"/>
</dbReference>
<dbReference type="GO" id="GO:0004222">
    <property type="term" value="F:metalloendopeptidase activity"/>
    <property type="evidence" value="ECO:0007669"/>
    <property type="project" value="UniProtKB-UniRule"/>
</dbReference>
<dbReference type="InterPro" id="IPR024079">
    <property type="entry name" value="MetalloPept_cat_dom_sf"/>
</dbReference>
<dbReference type="InterPro" id="IPR006026">
    <property type="entry name" value="Peptidase_Metallo"/>
</dbReference>
<dbReference type="InterPro" id="IPR034035">
    <property type="entry name" value="Astacin-like_dom"/>
</dbReference>